<proteinExistence type="predicted"/>
<gene>
    <name evidence="1" type="ORF">CLUP02_01516</name>
</gene>
<dbReference type="AlphaFoldDB" id="A0A9Q8SCT1"/>
<dbReference type="PROSITE" id="PS51257">
    <property type="entry name" value="PROKAR_LIPOPROTEIN"/>
    <property type="match status" value="1"/>
</dbReference>
<organism evidence="1 2">
    <name type="scientific">Colletotrichum lupini</name>
    <dbReference type="NCBI Taxonomy" id="145971"/>
    <lineage>
        <taxon>Eukaryota</taxon>
        <taxon>Fungi</taxon>
        <taxon>Dikarya</taxon>
        <taxon>Ascomycota</taxon>
        <taxon>Pezizomycotina</taxon>
        <taxon>Sordariomycetes</taxon>
        <taxon>Hypocreomycetidae</taxon>
        <taxon>Glomerellales</taxon>
        <taxon>Glomerellaceae</taxon>
        <taxon>Colletotrichum</taxon>
        <taxon>Colletotrichum acutatum species complex</taxon>
    </lineage>
</organism>
<accession>A0A9Q8SCT1</accession>
<name>A0A9Q8SCT1_9PEZI</name>
<dbReference type="Proteomes" id="UP000830671">
    <property type="component" value="Chromosome 1"/>
</dbReference>
<dbReference type="RefSeq" id="XP_049136513.1">
    <property type="nucleotide sequence ID" value="XM_049280556.1"/>
</dbReference>
<sequence length="184" mass="20566">MWMNTDKRQCEAWGDVQPSNCPPAPLTFGCLTARKAADHHPYMTSNQTVSEPCLTPSKLAKLPLPTLLLRKGPTVTAPTFPCRFDICNFFFHLTLQHPIPPSTLPSTPGTRCDRRLDLTACYSRGFYDLESERHALLTGRPEQTLLGKAIVTEAREDDLHPASHFCAFLPQAFSSSPGRFLFTF</sequence>
<dbReference type="KEGG" id="clup:CLUP02_01516"/>
<dbReference type="EMBL" id="CP019471">
    <property type="protein sequence ID" value="UQC74864.1"/>
    <property type="molecule type" value="Genomic_DNA"/>
</dbReference>
<reference evidence="1" key="1">
    <citation type="journal article" date="2021" name="Mol. Plant Microbe Interact.">
        <title>Complete Genome Sequence of the Plant-Pathogenic Fungus Colletotrichum lupini.</title>
        <authorList>
            <person name="Baroncelli R."/>
            <person name="Pensec F."/>
            <person name="Da Lio D."/>
            <person name="Boufleur T."/>
            <person name="Vicente I."/>
            <person name="Sarrocco S."/>
            <person name="Picot A."/>
            <person name="Baraldi E."/>
            <person name="Sukno S."/>
            <person name="Thon M."/>
            <person name="Le Floch G."/>
        </authorList>
    </citation>
    <scope>NUCLEOTIDE SEQUENCE</scope>
    <source>
        <strain evidence="1">IMI 504893</strain>
    </source>
</reference>
<evidence type="ECO:0000313" key="1">
    <source>
        <dbReference type="EMBL" id="UQC74864.1"/>
    </source>
</evidence>
<keyword evidence="2" id="KW-1185">Reference proteome</keyword>
<evidence type="ECO:0000313" key="2">
    <source>
        <dbReference type="Proteomes" id="UP000830671"/>
    </source>
</evidence>
<protein>
    <submittedName>
        <fullName evidence="1">Uncharacterized protein</fullName>
    </submittedName>
</protein>
<dbReference type="GeneID" id="73335566"/>